<keyword evidence="1" id="KW-0479">Metal-binding</keyword>
<feature type="compositionally biased region" description="Low complexity" evidence="4">
    <location>
        <begin position="94"/>
        <end position="107"/>
    </location>
</feature>
<keyword evidence="2" id="KW-0539">Nucleus</keyword>
<evidence type="ECO:0000256" key="4">
    <source>
        <dbReference type="SAM" id="MobiDB-lite"/>
    </source>
</evidence>
<proteinExistence type="predicted"/>
<dbReference type="GO" id="GO:0006351">
    <property type="term" value="P:DNA-templated transcription"/>
    <property type="evidence" value="ECO:0007669"/>
    <property type="project" value="InterPro"/>
</dbReference>
<dbReference type="CDD" id="cd00067">
    <property type="entry name" value="GAL4"/>
    <property type="match status" value="1"/>
</dbReference>
<name>A0A0C3EDG3_9AGAM</name>
<dbReference type="HOGENOM" id="CLU_012597_0_0_1"/>
<keyword evidence="7" id="KW-1185">Reference proteome</keyword>
<dbReference type="Pfam" id="PF00172">
    <property type="entry name" value="Zn_clus"/>
    <property type="match status" value="1"/>
</dbReference>
<evidence type="ECO:0000259" key="5">
    <source>
        <dbReference type="SMART" id="SM00066"/>
    </source>
</evidence>
<dbReference type="GO" id="GO:0000981">
    <property type="term" value="F:DNA-binding transcription factor activity, RNA polymerase II-specific"/>
    <property type="evidence" value="ECO:0007669"/>
    <property type="project" value="InterPro"/>
</dbReference>
<protein>
    <recommendedName>
        <fullName evidence="5">Zn(2)-C6 fungal-type domain-containing protein</fullName>
    </recommendedName>
</protein>
<gene>
    <name evidence="6" type="ORF">SCLCIDRAFT_14837</name>
</gene>
<evidence type="ECO:0000313" key="6">
    <source>
        <dbReference type="EMBL" id="KIM65956.1"/>
    </source>
</evidence>
<dbReference type="InterPro" id="IPR050797">
    <property type="entry name" value="Carb_Metab_Trans_Reg"/>
</dbReference>
<dbReference type="AlphaFoldDB" id="A0A0C3EDG3"/>
<dbReference type="OrthoDB" id="2534600at2759"/>
<dbReference type="InterPro" id="IPR007219">
    <property type="entry name" value="XnlR_reg_dom"/>
</dbReference>
<dbReference type="GO" id="GO:0003677">
    <property type="term" value="F:DNA binding"/>
    <property type="evidence" value="ECO:0007669"/>
    <property type="project" value="InterPro"/>
</dbReference>
<dbReference type="GO" id="GO:0005634">
    <property type="term" value="C:nucleus"/>
    <property type="evidence" value="ECO:0007669"/>
    <property type="project" value="TreeGrafter"/>
</dbReference>
<dbReference type="GO" id="GO:0008270">
    <property type="term" value="F:zinc ion binding"/>
    <property type="evidence" value="ECO:0007669"/>
    <property type="project" value="InterPro"/>
</dbReference>
<feature type="region of interest" description="Disordered" evidence="4">
    <location>
        <begin position="78"/>
        <end position="107"/>
    </location>
</feature>
<dbReference type="CDD" id="cd12148">
    <property type="entry name" value="fungal_TF_MHR"/>
    <property type="match status" value="1"/>
</dbReference>
<sequence>MLTRDPAHSFSQPGLVLPTPSFQDQIHELAKTLPPPRKQNTACDACRARKVKCYRLPGQDKHCLSKNYPCTHYVQQATSEKKRNGAARRPRGISTSSSNSSSSSGHSPVENGIFSWSRSAWGAPLGSRVGSHAAHLFRTSTPNLLFNLFAPPDNGNADSIFSFTPHRSRSSSYAAWGEMASKLEDEGFRAEFALDLVEVYFQIVHTRLPLLNPAQFRTRLNLHAGGHRPILGSKQEDPLHPALIATILAWGAKFSEHSLLVADRRRNNGHSLLAKALIDRCRELAESTKVHRLPLVDHVVISLLIEPLQCQDPAAETGFHGFWLGCGIRNLLGLQINHKSVMADIKDPDIRGTMIFAWWMACLADAFAAFYYRRKPMLDDDDYDIDFYTADQDPAQSSTREQLEGYYNAAHALARISREIARQLWRPQTDAEGIPLESAIKYTRELVEWREAHLSKVGVPANLAADWDFVSAVSACASDAQYHVMWISLFNALDEYGIRDDSLSPNEVQDVKQKVFEEALHASLRVSALAGVLTSNGYLKLDTAVMHVSIIQAGTFLARLGRPEVHNCIEGLQQYSYAYEETRDKANQIQRDYDQALLKGPSFHEMNSALPRVQQPCTF</sequence>
<organism evidence="6 7">
    <name type="scientific">Scleroderma citrinum Foug A</name>
    <dbReference type="NCBI Taxonomy" id="1036808"/>
    <lineage>
        <taxon>Eukaryota</taxon>
        <taxon>Fungi</taxon>
        <taxon>Dikarya</taxon>
        <taxon>Basidiomycota</taxon>
        <taxon>Agaricomycotina</taxon>
        <taxon>Agaricomycetes</taxon>
        <taxon>Agaricomycetidae</taxon>
        <taxon>Boletales</taxon>
        <taxon>Sclerodermatineae</taxon>
        <taxon>Sclerodermataceae</taxon>
        <taxon>Scleroderma</taxon>
    </lineage>
</organism>
<accession>A0A0C3EDG3</accession>
<dbReference type="SMART" id="SM00066">
    <property type="entry name" value="GAL4"/>
    <property type="match status" value="1"/>
</dbReference>
<keyword evidence="3" id="KW-0175">Coiled coil</keyword>
<reference evidence="7" key="2">
    <citation type="submission" date="2015-01" db="EMBL/GenBank/DDBJ databases">
        <title>Evolutionary Origins and Diversification of the Mycorrhizal Mutualists.</title>
        <authorList>
            <consortium name="DOE Joint Genome Institute"/>
            <consortium name="Mycorrhizal Genomics Consortium"/>
            <person name="Kohler A."/>
            <person name="Kuo A."/>
            <person name="Nagy L.G."/>
            <person name="Floudas D."/>
            <person name="Copeland A."/>
            <person name="Barry K.W."/>
            <person name="Cichocki N."/>
            <person name="Veneault-Fourrey C."/>
            <person name="LaButti K."/>
            <person name="Lindquist E.A."/>
            <person name="Lipzen A."/>
            <person name="Lundell T."/>
            <person name="Morin E."/>
            <person name="Murat C."/>
            <person name="Riley R."/>
            <person name="Ohm R."/>
            <person name="Sun H."/>
            <person name="Tunlid A."/>
            <person name="Henrissat B."/>
            <person name="Grigoriev I.V."/>
            <person name="Hibbett D.S."/>
            <person name="Martin F."/>
        </authorList>
    </citation>
    <scope>NUCLEOTIDE SEQUENCE [LARGE SCALE GENOMIC DNA]</scope>
    <source>
        <strain evidence="7">Foug A</strain>
    </source>
</reference>
<dbReference type="PANTHER" id="PTHR31668:SF4">
    <property type="entry name" value="TRANSCRIPTIONAL ACTIVATOR PROTEIN DAL81"/>
    <property type="match status" value="1"/>
</dbReference>
<dbReference type="Pfam" id="PF04082">
    <property type="entry name" value="Fungal_trans"/>
    <property type="match status" value="1"/>
</dbReference>
<evidence type="ECO:0000256" key="1">
    <source>
        <dbReference type="ARBA" id="ARBA00022723"/>
    </source>
</evidence>
<evidence type="ECO:0000256" key="3">
    <source>
        <dbReference type="SAM" id="Coils"/>
    </source>
</evidence>
<dbReference type="PANTHER" id="PTHR31668">
    <property type="entry name" value="GLUCOSE TRANSPORT TRANSCRIPTION REGULATOR RGT1-RELATED-RELATED"/>
    <property type="match status" value="1"/>
</dbReference>
<reference evidence="6 7" key="1">
    <citation type="submission" date="2014-04" db="EMBL/GenBank/DDBJ databases">
        <authorList>
            <consortium name="DOE Joint Genome Institute"/>
            <person name="Kuo A."/>
            <person name="Kohler A."/>
            <person name="Nagy L.G."/>
            <person name="Floudas D."/>
            <person name="Copeland A."/>
            <person name="Barry K.W."/>
            <person name="Cichocki N."/>
            <person name="Veneault-Fourrey C."/>
            <person name="LaButti K."/>
            <person name="Lindquist E.A."/>
            <person name="Lipzen A."/>
            <person name="Lundell T."/>
            <person name="Morin E."/>
            <person name="Murat C."/>
            <person name="Sun H."/>
            <person name="Tunlid A."/>
            <person name="Henrissat B."/>
            <person name="Grigoriev I.V."/>
            <person name="Hibbett D.S."/>
            <person name="Martin F."/>
            <person name="Nordberg H.P."/>
            <person name="Cantor M.N."/>
            <person name="Hua S.X."/>
        </authorList>
    </citation>
    <scope>NUCLEOTIDE SEQUENCE [LARGE SCALE GENOMIC DNA]</scope>
    <source>
        <strain evidence="6 7">Foug A</strain>
    </source>
</reference>
<dbReference type="InterPro" id="IPR036864">
    <property type="entry name" value="Zn2-C6_fun-type_DNA-bd_sf"/>
</dbReference>
<feature type="domain" description="Zn(2)-C6 fungal-type" evidence="5">
    <location>
        <begin position="37"/>
        <end position="81"/>
    </location>
</feature>
<dbReference type="InParanoid" id="A0A0C3EDG3"/>
<dbReference type="InterPro" id="IPR001138">
    <property type="entry name" value="Zn2Cys6_DnaBD"/>
</dbReference>
<dbReference type="GO" id="GO:0001080">
    <property type="term" value="P:nitrogen catabolite activation of transcription from RNA polymerase II promoter"/>
    <property type="evidence" value="ECO:0007669"/>
    <property type="project" value="TreeGrafter"/>
</dbReference>
<dbReference type="Proteomes" id="UP000053989">
    <property type="component" value="Unassembled WGS sequence"/>
</dbReference>
<evidence type="ECO:0000256" key="2">
    <source>
        <dbReference type="ARBA" id="ARBA00023242"/>
    </source>
</evidence>
<dbReference type="EMBL" id="KN822020">
    <property type="protein sequence ID" value="KIM65956.1"/>
    <property type="molecule type" value="Genomic_DNA"/>
</dbReference>
<evidence type="ECO:0000313" key="7">
    <source>
        <dbReference type="Proteomes" id="UP000053989"/>
    </source>
</evidence>
<dbReference type="SUPFAM" id="SSF57701">
    <property type="entry name" value="Zn2/Cys6 DNA-binding domain"/>
    <property type="match status" value="1"/>
</dbReference>
<feature type="coiled-coil region" evidence="3">
    <location>
        <begin position="572"/>
        <end position="599"/>
    </location>
</feature>